<dbReference type="PROSITE" id="PS51085">
    <property type="entry name" value="2FE2S_FER_2"/>
    <property type="match status" value="1"/>
</dbReference>
<gene>
    <name evidence="7" type="ORF">FHS57_000155</name>
</gene>
<dbReference type="PANTHER" id="PTHR44379:SF2">
    <property type="entry name" value="BLR6218 PROTEIN"/>
    <property type="match status" value="1"/>
</dbReference>
<keyword evidence="4" id="KW-0408">Iron</keyword>
<dbReference type="SUPFAM" id="SSF47741">
    <property type="entry name" value="CO dehydrogenase ISP C-domain like"/>
    <property type="match status" value="1"/>
</dbReference>
<dbReference type="Pfam" id="PF01799">
    <property type="entry name" value="Fer2_2"/>
    <property type="match status" value="1"/>
</dbReference>
<dbReference type="InterPro" id="IPR001041">
    <property type="entry name" value="2Fe-2S_ferredoxin-type"/>
</dbReference>
<dbReference type="InterPro" id="IPR036884">
    <property type="entry name" value="2Fe-2S-bd_dom_sf"/>
</dbReference>
<name>A0A7W6ENA5_9BACT</name>
<protein>
    <submittedName>
        <fullName evidence="7">Isoquinoline 1-oxidoreductase alpha subunit</fullName>
        <ecNumber evidence="7">1.3.99.16</ecNumber>
    </submittedName>
</protein>
<dbReference type="GO" id="GO:0046872">
    <property type="term" value="F:metal ion binding"/>
    <property type="evidence" value="ECO:0007669"/>
    <property type="project" value="UniProtKB-KW"/>
</dbReference>
<sequence length="158" mass="17209">MQLSLTINNKPTVLDVEPDMPLLWLIRDEAKLKGTKFGCGKALCGACSLYVDGDLIRSCSYPAQLANGKKITTIEGLSEDEAHLHPVQQAWLEVQVPQCGYCQSGFMMAAAKLLEENPNPTTDDIKNGISNICRCGTHPRIIKAILLAAKLKNDGKRG</sequence>
<dbReference type="RefSeq" id="WP_183970957.1">
    <property type="nucleotide sequence ID" value="NZ_JACIBY010000001.1"/>
</dbReference>
<accession>A0A7W6ENA5</accession>
<dbReference type="EC" id="1.3.99.16" evidence="7"/>
<feature type="domain" description="2Fe-2S ferredoxin-type" evidence="6">
    <location>
        <begin position="1"/>
        <end position="77"/>
    </location>
</feature>
<evidence type="ECO:0000259" key="6">
    <source>
        <dbReference type="PROSITE" id="PS51085"/>
    </source>
</evidence>
<evidence type="ECO:0000256" key="4">
    <source>
        <dbReference type="ARBA" id="ARBA00023004"/>
    </source>
</evidence>
<dbReference type="GO" id="GO:0051537">
    <property type="term" value="F:2 iron, 2 sulfur cluster binding"/>
    <property type="evidence" value="ECO:0007669"/>
    <property type="project" value="UniProtKB-KW"/>
</dbReference>
<dbReference type="EMBL" id="JACIBY010000001">
    <property type="protein sequence ID" value="MBB3836173.1"/>
    <property type="molecule type" value="Genomic_DNA"/>
</dbReference>
<dbReference type="Gene3D" id="3.10.20.30">
    <property type="match status" value="1"/>
</dbReference>
<keyword evidence="2" id="KW-0479">Metal-binding</keyword>
<keyword evidence="1" id="KW-0001">2Fe-2S</keyword>
<dbReference type="GO" id="GO:0047121">
    <property type="term" value="F:isoquinoline 1-oxidoreductase activity"/>
    <property type="evidence" value="ECO:0007669"/>
    <property type="project" value="UniProtKB-EC"/>
</dbReference>
<dbReference type="InterPro" id="IPR036010">
    <property type="entry name" value="2Fe-2S_ferredoxin-like_sf"/>
</dbReference>
<evidence type="ECO:0000256" key="3">
    <source>
        <dbReference type="ARBA" id="ARBA00023002"/>
    </source>
</evidence>
<dbReference type="InterPro" id="IPR006058">
    <property type="entry name" value="2Fe2S_fd_BS"/>
</dbReference>
<proteinExistence type="predicted"/>
<dbReference type="PROSITE" id="PS00197">
    <property type="entry name" value="2FE2S_FER_1"/>
    <property type="match status" value="1"/>
</dbReference>
<dbReference type="Pfam" id="PF00111">
    <property type="entry name" value="Fer2"/>
    <property type="match status" value="1"/>
</dbReference>
<evidence type="ECO:0000256" key="2">
    <source>
        <dbReference type="ARBA" id="ARBA00022723"/>
    </source>
</evidence>
<dbReference type="Gene3D" id="1.10.150.120">
    <property type="entry name" value="[2Fe-2S]-binding domain"/>
    <property type="match status" value="1"/>
</dbReference>
<evidence type="ECO:0000256" key="1">
    <source>
        <dbReference type="ARBA" id="ARBA00022714"/>
    </source>
</evidence>
<dbReference type="AlphaFoldDB" id="A0A7W6ENA5"/>
<dbReference type="InterPro" id="IPR051452">
    <property type="entry name" value="Diverse_Oxidoreductases"/>
</dbReference>
<dbReference type="SUPFAM" id="SSF54292">
    <property type="entry name" value="2Fe-2S ferredoxin-like"/>
    <property type="match status" value="1"/>
</dbReference>
<reference evidence="7 8" key="1">
    <citation type="submission" date="2020-08" db="EMBL/GenBank/DDBJ databases">
        <title>Genomic Encyclopedia of Type Strains, Phase IV (KMG-IV): sequencing the most valuable type-strain genomes for metagenomic binning, comparative biology and taxonomic classification.</title>
        <authorList>
            <person name="Goeker M."/>
        </authorList>
    </citation>
    <scope>NUCLEOTIDE SEQUENCE [LARGE SCALE GENOMIC DNA]</scope>
    <source>
        <strain evidence="7 8">DSM 17976</strain>
    </source>
</reference>
<keyword evidence="3 7" id="KW-0560">Oxidoreductase</keyword>
<dbReference type="InterPro" id="IPR002888">
    <property type="entry name" value="2Fe-2S-bd"/>
</dbReference>
<comment type="caution">
    <text evidence="7">The sequence shown here is derived from an EMBL/GenBank/DDBJ whole genome shotgun (WGS) entry which is preliminary data.</text>
</comment>
<evidence type="ECO:0000256" key="5">
    <source>
        <dbReference type="ARBA" id="ARBA00023014"/>
    </source>
</evidence>
<evidence type="ECO:0000313" key="8">
    <source>
        <dbReference type="Proteomes" id="UP000541352"/>
    </source>
</evidence>
<organism evidence="7 8">
    <name type="scientific">Runella defluvii</name>
    <dbReference type="NCBI Taxonomy" id="370973"/>
    <lineage>
        <taxon>Bacteria</taxon>
        <taxon>Pseudomonadati</taxon>
        <taxon>Bacteroidota</taxon>
        <taxon>Cytophagia</taxon>
        <taxon>Cytophagales</taxon>
        <taxon>Spirosomataceae</taxon>
        <taxon>Runella</taxon>
    </lineage>
</organism>
<dbReference type="Proteomes" id="UP000541352">
    <property type="component" value="Unassembled WGS sequence"/>
</dbReference>
<dbReference type="PANTHER" id="PTHR44379">
    <property type="entry name" value="OXIDOREDUCTASE WITH IRON-SULFUR SUBUNIT"/>
    <property type="match status" value="1"/>
</dbReference>
<evidence type="ECO:0000313" key="7">
    <source>
        <dbReference type="EMBL" id="MBB3836173.1"/>
    </source>
</evidence>
<keyword evidence="5" id="KW-0411">Iron-sulfur</keyword>
<dbReference type="InterPro" id="IPR012675">
    <property type="entry name" value="Beta-grasp_dom_sf"/>
</dbReference>
<keyword evidence="8" id="KW-1185">Reference proteome</keyword>